<keyword evidence="3 5" id="KW-1133">Transmembrane helix</keyword>
<keyword evidence="2 5" id="KW-0812">Transmembrane</keyword>
<sequence>MTTVTSKRRRYVREVKATWWKKLDFYKLYIMREATAIPSLWFSLVLLYGVICLGQKDGLQSDFIPFLQNPIVIILNIIALAAAILNTVTYFFMTPKVLNIVYKNEKLNPNVITIGMWAVTAVVSILALVLIYLK</sequence>
<dbReference type="GO" id="GO:0000104">
    <property type="term" value="F:succinate dehydrogenase activity"/>
    <property type="evidence" value="ECO:0007669"/>
    <property type="project" value="UniProtKB-UniRule"/>
</dbReference>
<dbReference type="InterPro" id="IPR034804">
    <property type="entry name" value="SQR/QFR_C/D"/>
</dbReference>
<dbReference type="OrthoDB" id="8909678at2"/>
<evidence type="ECO:0000256" key="2">
    <source>
        <dbReference type="ARBA" id="ARBA00022692"/>
    </source>
</evidence>
<evidence type="ECO:0000256" key="1">
    <source>
        <dbReference type="ARBA" id="ARBA00022475"/>
    </source>
</evidence>
<dbReference type="PIRSF" id="PIRSF000180">
    <property type="entry name" value="FrdC"/>
    <property type="match status" value="1"/>
</dbReference>
<dbReference type="Proteomes" id="UP000297565">
    <property type="component" value="Unassembled WGS sequence"/>
</dbReference>
<proteinExistence type="inferred from homology"/>
<feature type="transmembrane region" description="Helical" evidence="5">
    <location>
        <begin position="29"/>
        <end position="51"/>
    </location>
</feature>
<evidence type="ECO:0000313" key="6">
    <source>
        <dbReference type="EMBL" id="QQF81925.1"/>
    </source>
</evidence>
<dbReference type="InterPro" id="IPR003510">
    <property type="entry name" value="Fumarate_red_C"/>
</dbReference>
<dbReference type="Pfam" id="PF02300">
    <property type="entry name" value="Fumarate_red_C"/>
    <property type="match status" value="1"/>
</dbReference>
<evidence type="ECO:0000313" key="7">
    <source>
        <dbReference type="EMBL" id="TEW29682.1"/>
    </source>
</evidence>
<evidence type="ECO:0000313" key="8">
    <source>
        <dbReference type="Proteomes" id="UP000297565"/>
    </source>
</evidence>
<dbReference type="GO" id="GO:0005886">
    <property type="term" value="C:plasma membrane"/>
    <property type="evidence" value="ECO:0007669"/>
    <property type="project" value="UniProtKB-SubCell"/>
</dbReference>
<accession>A0A9Q6YYT8</accession>
<comment type="function">
    <text evidence="5">Anchors the catalytic components of the fumarate reductase complex to the cell membrane, binds quinones.</text>
</comment>
<dbReference type="SUPFAM" id="SSF81343">
    <property type="entry name" value="Fumarate reductase respiratory complex transmembrane subunits"/>
    <property type="match status" value="1"/>
</dbReference>
<organism evidence="6 9">
    <name type="scientific">Histophilus somni</name>
    <name type="common">Haemophilus somnus</name>
    <dbReference type="NCBI Taxonomy" id="731"/>
    <lineage>
        <taxon>Bacteria</taxon>
        <taxon>Pseudomonadati</taxon>
        <taxon>Pseudomonadota</taxon>
        <taxon>Gammaproteobacteria</taxon>
        <taxon>Pasteurellales</taxon>
        <taxon>Pasteurellaceae</taxon>
        <taxon>Histophilus</taxon>
    </lineage>
</organism>
<evidence type="ECO:0000256" key="5">
    <source>
        <dbReference type="HAMAP-Rule" id="MF_00708"/>
    </source>
</evidence>
<dbReference type="Gene3D" id="1.20.1300.10">
    <property type="entry name" value="Fumarate reductase/succinate dehydrogenase, transmembrane subunit"/>
    <property type="match status" value="1"/>
</dbReference>
<keyword evidence="6" id="KW-0560">Oxidoreductase</keyword>
<evidence type="ECO:0000256" key="4">
    <source>
        <dbReference type="ARBA" id="ARBA00023136"/>
    </source>
</evidence>
<dbReference type="CDD" id="cd00546">
    <property type="entry name" value="QFR_TypeD_subunitC"/>
    <property type="match status" value="1"/>
</dbReference>
<reference evidence="7 8" key="1">
    <citation type="submission" date="2019-03" db="EMBL/GenBank/DDBJ databases">
        <title>Horizontal Gene Transfer Machinery in Histophilus somni.</title>
        <authorList>
            <person name="Mostafa Nazari M."/>
            <person name="Liljebjelke K."/>
        </authorList>
    </citation>
    <scope>NUCLEOTIDE SEQUENCE [LARGE SCALE GENOMIC DNA]</scope>
    <source>
        <strain evidence="7 8">UOC-EPH-KLM-04</strain>
    </source>
</reference>
<comment type="similarity">
    <text evidence="5">Belongs to the FrdC family.</text>
</comment>
<dbReference type="HAMAP" id="MF_00708">
    <property type="entry name" value="Fumarate_red_C"/>
    <property type="match status" value="1"/>
</dbReference>
<dbReference type="RefSeq" id="WP_011609433.1">
    <property type="nucleotide sequence ID" value="NZ_CP018802.1"/>
</dbReference>
<keyword evidence="4 5" id="KW-0472">Membrane</keyword>
<dbReference type="NCBIfam" id="NF003445">
    <property type="entry name" value="PRK04987.1"/>
    <property type="match status" value="1"/>
</dbReference>
<dbReference type="EMBL" id="CP066558">
    <property type="protein sequence ID" value="QQF81925.1"/>
    <property type="molecule type" value="Genomic_DNA"/>
</dbReference>
<reference evidence="6 9" key="2">
    <citation type="submission" date="2020-12" db="EMBL/GenBank/DDBJ databases">
        <title>ASc-MMNZ-VFA-070.</title>
        <authorList>
            <person name="Schryvers A."/>
            <person name="Mostafa Nazari M."/>
            <person name="Farshchi Andisi V."/>
            <person name="Timsit E."/>
            <person name="Walter Morck D."/>
        </authorList>
    </citation>
    <scope>NUCLEOTIDE SEQUENCE [LARGE SCALE GENOMIC DNA]</scope>
    <source>
        <strain evidence="6 9">ASc-MMNZ-VFA-070</strain>
    </source>
</reference>
<dbReference type="GeneID" id="31487069"/>
<dbReference type="EMBL" id="SNRV01000012">
    <property type="protein sequence ID" value="TEW29682.1"/>
    <property type="molecule type" value="Genomic_DNA"/>
</dbReference>
<evidence type="ECO:0000256" key="3">
    <source>
        <dbReference type="ARBA" id="ARBA00022989"/>
    </source>
</evidence>
<dbReference type="GO" id="GO:0045283">
    <property type="term" value="C:fumarate reductase complex"/>
    <property type="evidence" value="ECO:0007669"/>
    <property type="project" value="UniProtKB-UniRule"/>
</dbReference>
<evidence type="ECO:0000313" key="9">
    <source>
        <dbReference type="Proteomes" id="UP000595373"/>
    </source>
</evidence>
<protein>
    <recommendedName>
        <fullName evidence="5">Fumarate reductase subunit C</fullName>
    </recommendedName>
    <alternativeName>
        <fullName evidence="5">Quinol-fumarate reductase subunit C</fullName>
        <shortName evidence="5">QFR subunit C</shortName>
    </alternativeName>
</protein>
<gene>
    <name evidence="5 6" type="primary">frdC</name>
    <name evidence="7" type="ORF">E2R48_05765</name>
    <name evidence="6" type="ORF">JFL49_07610</name>
</gene>
<keyword evidence="1 5" id="KW-1003">Cell membrane</keyword>
<comment type="subunit">
    <text evidence="5">Part of an enzyme complex containing four subunits: a flavoprotein (FrdA), an iron-sulfur protein (FrdB), and two hydrophobic anchor proteins (FrdC and FrdD).</text>
</comment>
<comment type="subcellular location">
    <subcellularLocation>
        <location evidence="5">Cell membrane</location>
        <topology evidence="5">Multi-pass membrane protein</topology>
    </subcellularLocation>
</comment>
<feature type="transmembrane region" description="Helical" evidence="5">
    <location>
        <begin position="71"/>
        <end position="93"/>
    </location>
</feature>
<keyword evidence="9" id="KW-1185">Reference proteome</keyword>
<feature type="transmembrane region" description="Helical" evidence="5">
    <location>
        <begin position="114"/>
        <end position="133"/>
    </location>
</feature>
<name>A0A9Q6YYT8_HISSO</name>
<dbReference type="AlphaFoldDB" id="A0A9Q6YYT8"/>
<dbReference type="OMA" id="MTATWWQ"/>
<dbReference type="Proteomes" id="UP000595373">
    <property type="component" value="Chromosome"/>
</dbReference>